<feature type="transmembrane region" description="Helical" evidence="7">
    <location>
        <begin position="42"/>
        <end position="64"/>
    </location>
</feature>
<feature type="transmembrane region" description="Helical" evidence="7">
    <location>
        <begin position="92"/>
        <end position="122"/>
    </location>
</feature>
<evidence type="ECO:0000313" key="9">
    <source>
        <dbReference type="EMBL" id="KAB7731669.1"/>
    </source>
</evidence>
<dbReference type="PROSITE" id="PS50855">
    <property type="entry name" value="COX1"/>
    <property type="match status" value="1"/>
</dbReference>
<keyword evidence="6" id="KW-0813">Transport</keyword>
<name>A0A7J5U1I8_9BACT</name>
<comment type="subcellular location">
    <subcellularLocation>
        <location evidence="1">Membrane</location>
        <topology evidence="1">Multi-pass membrane protein</topology>
    </subcellularLocation>
</comment>
<feature type="transmembrane region" description="Helical" evidence="7">
    <location>
        <begin position="189"/>
        <end position="214"/>
    </location>
</feature>
<dbReference type="GO" id="GO:0009060">
    <property type="term" value="P:aerobic respiration"/>
    <property type="evidence" value="ECO:0007669"/>
    <property type="project" value="InterPro"/>
</dbReference>
<evidence type="ECO:0000256" key="1">
    <source>
        <dbReference type="ARBA" id="ARBA00004141"/>
    </source>
</evidence>
<evidence type="ECO:0000256" key="5">
    <source>
        <dbReference type="ARBA" id="ARBA00023136"/>
    </source>
</evidence>
<feature type="transmembrane region" description="Helical" evidence="7">
    <location>
        <begin position="423"/>
        <end position="449"/>
    </location>
</feature>
<proteinExistence type="inferred from homology"/>
<dbReference type="PRINTS" id="PR01165">
    <property type="entry name" value="CYCOXIDASEI"/>
</dbReference>
<evidence type="ECO:0000256" key="7">
    <source>
        <dbReference type="SAM" id="Phobius"/>
    </source>
</evidence>
<dbReference type="PANTHER" id="PTHR10422:SF18">
    <property type="entry name" value="CYTOCHROME C OXIDASE SUBUNIT 1"/>
    <property type="match status" value="1"/>
</dbReference>
<dbReference type="InterPro" id="IPR023615">
    <property type="entry name" value="Cyt_c_Oxase_su1_BS"/>
</dbReference>
<evidence type="ECO:0000259" key="8">
    <source>
        <dbReference type="PROSITE" id="PS50855"/>
    </source>
</evidence>
<dbReference type="SUPFAM" id="SSF81442">
    <property type="entry name" value="Cytochrome c oxidase subunit I-like"/>
    <property type="match status" value="1"/>
</dbReference>
<feature type="domain" description="Cytochrome oxidase subunit I profile" evidence="8">
    <location>
        <begin position="25"/>
        <end position="571"/>
    </location>
</feature>
<evidence type="ECO:0000256" key="4">
    <source>
        <dbReference type="ARBA" id="ARBA00022989"/>
    </source>
</evidence>
<evidence type="ECO:0000256" key="6">
    <source>
        <dbReference type="RuleBase" id="RU000370"/>
    </source>
</evidence>
<dbReference type="Proteomes" id="UP000488299">
    <property type="component" value="Unassembled WGS sequence"/>
</dbReference>
<dbReference type="Gene3D" id="1.20.210.10">
    <property type="entry name" value="Cytochrome c oxidase-like, subunit I domain"/>
    <property type="match status" value="1"/>
</dbReference>
<dbReference type="GO" id="GO:0016020">
    <property type="term" value="C:membrane"/>
    <property type="evidence" value="ECO:0007669"/>
    <property type="project" value="UniProtKB-SubCell"/>
</dbReference>
<keyword evidence="6" id="KW-0479">Metal-binding</keyword>
<keyword evidence="3 6" id="KW-0812">Transmembrane</keyword>
<accession>A0A7J5U1I8</accession>
<dbReference type="PANTHER" id="PTHR10422">
    <property type="entry name" value="CYTOCHROME C OXIDASE SUBUNIT 1"/>
    <property type="match status" value="1"/>
</dbReference>
<keyword evidence="6" id="KW-0408">Iron</keyword>
<protein>
    <submittedName>
        <fullName evidence="9">Cytochrome c oxidase subunit I</fullName>
    </submittedName>
</protein>
<dbReference type="AlphaFoldDB" id="A0A7J5U1I8"/>
<keyword evidence="6" id="KW-0249">Electron transport</keyword>
<feature type="transmembrane region" description="Helical" evidence="7">
    <location>
        <begin position="352"/>
        <end position="377"/>
    </location>
</feature>
<sequence length="627" mass="70477">MATVETNLATTAHIAEHEHHEPQSFIRTYVFSEDHKTIAKQYLITGIVWAIIGISMSVIFRLQLGFPDMNLSFLKPILGTWINESNKLDPNFYLALVTMHGTIMVFFVLTAGLSGTFSNFLIPLQVGARDMASGFLNMLSYWFFFLAGLLMFVSLFIETGPAAGGWVIYPPLSALPQAHIGSELGMTLWLSSMALFIVSQLLGGINYITTVINLRTRGMSFSKLPLTIWAFFLTAVLGLISFPVLLSAALLLIFDRSFGTSFYLSEIYINGEALPNVGGSPILFQHLFWFLGHPEVYIVMLPALGITSEIIATNARKPIFGYRAMIASMMGIAFLAFIVWAHHMFVTGMNPFLGSIFMFLTLIIAVPSAVKAFNYITTLWRGNIRFTPAMLFSIGLVSFFISGGVTGLILGNSALDIQLHDTYFVVAHFHLVMGASSAFGLLAGVYHWFPKMFGRMMNDKLGYVHFWMTFIGIYCVFFPMHYTGIAGFPRRYYAFTSYDYTKNIFADMNSFISIAAIFAFGSQFLFLYNFVYSMFWGKKATQNPWKSNTLEWTAPIEPGHGNWPGEIPAVYRWPYDYSKPGAKDDFIPQNVPYSQTPESNLPHENELIGLEKEIEAQNLNDQFKQPH</sequence>
<feature type="transmembrane region" description="Helical" evidence="7">
    <location>
        <begin position="324"/>
        <end position="346"/>
    </location>
</feature>
<feature type="transmembrane region" description="Helical" evidence="7">
    <location>
        <begin position="389"/>
        <end position="411"/>
    </location>
</feature>
<dbReference type="Pfam" id="PF00115">
    <property type="entry name" value="COX1"/>
    <property type="match status" value="1"/>
</dbReference>
<dbReference type="GO" id="GO:0022904">
    <property type="term" value="P:respiratory electron transport chain"/>
    <property type="evidence" value="ECO:0007669"/>
    <property type="project" value="TreeGrafter"/>
</dbReference>
<feature type="transmembrane region" description="Helical" evidence="7">
    <location>
        <begin position="511"/>
        <end position="531"/>
    </location>
</feature>
<dbReference type="GO" id="GO:0004129">
    <property type="term" value="F:cytochrome-c oxidase activity"/>
    <property type="evidence" value="ECO:0007669"/>
    <property type="project" value="InterPro"/>
</dbReference>
<comment type="similarity">
    <text evidence="6">Belongs to the heme-copper respiratory oxidase family.</text>
</comment>
<dbReference type="RefSeq" id="WP_152123271.1">
    <property type="nucleotide sequence ID" value="NZ_WELI01000002.1"/>
</dbReference>
<dbReference type="PROSITE" id="PS00077">
    <property type="entry name" value="COX1_CUB"/>
    <property type="match status" value="1"/>
</dbReference>
<evidence type="ECO:0000256" key="2">
    <source>
        <dbReference type="ARBA" id="ARBA00022660"/>
    </source>
</evidence>
<feature type="transmembrane region" description="Helical" evidence="7">
    <location>
        <begin position="143"/>
        <end position="169"/>
    </location>
</feature>
<keyword evidence="6" id="KW-0349">Heme</keyword>
<evidence type="ECO:0000313" key="10">
    <source>
        <dbReference type="Proteomes" id="UP000488299"/>
    </source>
</evidence>
<feature type="transmembrane region" description="Helical" evidence="7">
    <location>
        <begin position="461"/>
        <end position="482"/>
    </location>
</feature>
<dbReference type="GO" id="GO:0015990">
    <property type="term" value="P:electron transport coupled proton transport"/>
    <property type="evidence" value="ECO:0007669"/>
    <property type="project" value="TreeGrafter"/>
</dbReference>
<dbReference type="InterPro" id="IPR036927">
    <property type="entry name" value="Cyt_c_oxase-like_su1_sf"/>
</dbReference>
<feature type="transmembrane region" description="Helical" evidence="7">
    <location>
        <begin position="226"/>
        <end position="254"/>
    </location>
</feature>
<keyword evidence="2 6" id="KW-0679">Respiratory chain</keyword>
<keyword evidence="10" id="KW-1185">Reference proteome</keyword>
<evidence type="ECO:0000256" key="3">
    <source>
        <dbReference type="ARBA" id="ARBA00022692"/>
    </source>
</evidence>
<organism evidence="9 10">
    <name type="scientific">Rudanella paleaurantiibacter</name>
    <dbReference type="NCBI Taxonomy" id="2614655"/>
    <lineage>
        <taxon>Bacteria</taxon>
        <taxon>Pseudomonadati</taxon>
        <taxon>Bacteroidota</taxon>
        <taxon>Cytophagia</taxon>
        <taxon>Cytophagales</taxon>
        <taxon>Cytophagaceae</taxon>
        <taxon>Rudanella</taxon>
    </lineage>
</organism>
<keyword evidence="5 7" id="KW-0472">Membrane</keyword>
<reference evidence="9 10" key="1">
    <citation type="submission" date="2019-10" db="EMBL/GenBank/DDBJ databases">
        <title>Rudanella paleaurantiibacter sp. nov., isolated from sludge.</title>
        <authorList>
            <person name="Xu S.Q."/>
        </authorList>
    </citation>
    <scope>NUCLEOTIDE SEQUENCE [LARGE SCALE GENOMIC DNA]</scope>
    <source>
        <strain evidence="9 10">HX-22-17</strain>
    </source>
</reference>
<dbReference type="EMBL" id="WELI01000002">
    <property type="protein sequence ID" value="KAB7731669.1"/>
    <property type="molecule type" value="Genomic_DNA"/>
</dbReference>
<keyword evidence="4 7" id="KW-1133">Transmembrane helix</keyword>
<comment type="caution">
    <text evidence="9">The sequence shown here is derived from an EMBL/GenBank/DDBJ whole genome shotgun (WGS) entry which is preliminary data.</text>
</comment>
<feature type="transmembrane region" description="Helical" evidence="7">
    <location>
        <begin position="296"/>
        <end position="312"/>
    </location>
</feature>
<dbReference type="InterPro" id="IPR023616">
    <property type="entry name" value="Cyt_c_oxase-like_su1_dom"/>
</dbReference>
<dbReference type="InterPro" id="IPR000883">
    <property type="entry name" value="Cyt_C_Oxase_1"/>
</dbReference>
<gene>
    <name evidence="9" type="ORF">F5984_05425</name>
</gene>
<dbReference type="GO" id="GO:0020037">
    <property type="term" value="F:heme binding"/>
    <property type="evidence" value="ECO:0007669"/>
    <property type="project" value="InterPro"/>
</dbReference>